<feature type="compositionally biased region" description="Basic and acidic residues" evidence="1">
    <location>
        <begin position="402"/>
        <end position="417"/>
    </location>
</feature>
<dbReference type="PROSITE" id="PS50174">
    <property type="entry name" value="G_PATCH"/>
    <property type="match status" value="1"/>
</dbReference>
<accession>A0A1Y2F8I3</accession>
<keyword evidence="4" id="KW-1185">Reference proteome</keyword>
<dbReference type="GO" id="GO:0030490">
    <property type="term" value="P:maturation of SSU-rRNA"/>
    <property type="evidence" value="ECO:0007669"/>
    <property type="project" value="TreeGrafter"/>
</dbReference>
<feature type="compositionally biased region" description="Basic residues" evidence="1">
    <location>
        <begin position="476"/>
        <end position="488"/>
    </location>
</feature>
<gene>
    <name evidence="3" type="ORF">BCR35DRAFT_304395</name>
</gene>
<feature type="compositionally biased region" description="Basic residues" evidence="1">
    <location>
        <begin position="170"/>
        <end position="179"/>
    </location>
</feature>
<feature type="region of interest" description="Disordered" evidence="1">
    <location>
        <begin position="1"/>
        <end position="25"/>
    </location>
</feature>
<feature type="compositionally biased region" description="Low complexity" evidence="1">
    <location>
        <begin position="381"/>
        <end position="390"/>
    </location>
</feature>
<dbReference type="PANTHER" id="PTHR23325">
    <property type="entry name" value="SERUM RESPONSE FACTOR-BINDING"/>
    <property type="match status" value="1"/>
</dbReference>
<reference evidence="3 4" key="1">
    <citation type="submission" date="2016-07" db="EMBL/GenBank/DDBJ databases">
        <title>Pervasive Adenine N6-methylation of Active Genes in Fungi.</title>
        <authorList>
            <consortium name="DOE Joint Genome Institute"/>
            <person name="Mondo S.J."/>
            <person name="Dannebaum R.O."/>
            <person name="Kuo R.C."/>
            <person name="Labutti K."/>
            <person name="Haridas S."/>
            <person name="Kuo A."/>
            <person name="Salamov A."/>
            <person name="Ahrendt S.R."/>
            <person name="Lipzen A."/>
            <person name="Sullivan W."/>
            <person name="Andreopoulos W.B."/>
            <person name="Clum A."/>
            <person name="Lindquist E."/>
            <person name="Daum C."/>
            <person name="Ramamoorthy G.K."/>
            <person name="Gryganskyi A."/>
            <person name="Culley D."/>
            <person name="Magnuson J.K."/>
            <person name="James T.Y."/>
            <person name="O'Malley M.A."/>
            <person name="Stajich J.E."/>
            <person name="Spatafora J.W."/>
            <person name="Visel A."/>
            <person name="Grigoriev I.V."/>
        </authorList>
    </citation>
    <scope>NUCLEOTIDE SEQUENCE [LARGE SCALE GENOMIC DNA]</scope>
    <source>
        <strain evidence="3 4">62-1032</strain>
    </source>
</reference>
<name>A0A1Y2F8I3_9BASI</name>
<evidence type="ECO:0000256" key="1">
    <source>
        <dbReference type="SAM" id="MobiDB-lite"/>
    </source>
</evidence>
<feature type="region of interest" description="Disordered" evidence="1">
    <location>
        <begin position="378"/>
        <end position="488"/>
    </location>
</feature>
<organism evidence="3 4">
    <name type="scientific">Leucosporidium creatinivorum</name>
    <dbReference type="NCBI Taxonomy" id="106004"/>
    <lineage>
        <taxon>Eukaryota</taxon>
        <taxon>Fungi</taxon>
        <taxon>Dikarya</taxon>
        <taxon>Basidiomycota</taxon>
        <taxon>Pucciniomycotina</taxon>
        <taxon>Microbotryomycetes</taxon>
        <taxon>Leucosporidiales</taxon>
        <taxon>Leucosporidium</taxon>
    </lineage>
</organism>
<evidence type="ECO:0000313" key="4">
    <source>
        <dbReference type="Proteomes" id="UP000193467"/>
    </source>
</evidence>
<dbReference type="InterPro" id="IPR037393">
    <property type="entry name" value="Bud22/SRFB1"/>
</dbReference>
<feature type="domain" description="G-patch" evidence="2">
    <location>
        <begin position="25"/>
        <end position="84"/>
    </location>
</feature>
<dbReference type="OrthoDB" id="2538300at2759"/>
<sequence length="488" mass="50796">MGLSGAKQKQRIPEDPRNVRWANDTSAPGFKLLSSMGWTPDAPGLGLAASQDLIAAGGSTAYNKKISVIPLAKDDNLGIGARRGGAIGSIRAMGVPAVSGMGMGFVTASGGAGEPKEQPKTGGEFGRLLERLNKAKEEAAKAAKESGAPIVEVEVAIEEKEKQSKEERKKAKKEKKRKRAAEDEGEDSTTNTESDAPVATLSTVMEVSPAPPSSGASTPTGILKNPRMAARSKHLRAKRLAAGNSLAMAEILGIAPPSPSSSSGASSPAPHIGIPSTGLAPSAFGSATAGSGIGAARSTPPAVSPPSTEGWPTAPPRAFPTFASASTTGLAATFDPSASTPAPAPAPDADVDAEPVAAPKPSGMAAYASMFSRASTLSIPSTFESTPASAAEEEKEEEQEGETEKQRLKREKKEAKALKKAKKEAKKALKGSSAEDEQEEVDDKMDVEPTAEEKEEDEEVKRKREKKERKEAKEAKKAKKEAKRAKKE</sequence>
<dbReference type="AlphaFoldDB" id="A0A1Y2F8I3"/>
<evidence type="ECO:0000313" key="3">
    <source>
        <dbReference type="EMBL" id="ORY80218.1"/>
    </source>
</evidence>
<dbReference type="Proteomes" id="UP000193467">
    <property type="component" value="Unassembled WGS sequence"/>
</dbReference>
<feature type="region of interest" description="Disordered" evidence="1">
    <location>
        <begin position="136"/>
        <end position="234"/>
    </location>
</feature>
<feature type="compositionally biased region" description="Low complexity" evidence="1">
    <location>
        <begin position="319"/>
        <end position="341"/>
    </location>
</feature>
<feature type="compositionally biased region" description="Basic and acidic residues" evidence="1">
    <location>
        <begin position="157"/>
        <end position="169"/>
    </location>
</feature>
<evidence type="ECO:0000259" key="2">
    <source>
        <dbReference type="PROSITE" id="PS50174"/>
    </source>
</evidence>
<dbReference type="EMBL" id="MCGR01000025">
    <property type="protein sequence ID" value="ORY80218.1"/>
    <property type="molecule type" value="Genomic_DNA"/>
</dbReference>
<comment type="caution">
    <text evidence="3">The sequence shown here is derived from an EMBL/GenBank/DDBJ whole genome shotgun (WGS) entry which is preliminary data.</text>
</comment>
<dbReference type="InParanoid" id="A0A1Y2F8I3"/>
<feature type="compositionally biased region" description="Acidic residues" evidence="1">
    <location>
        <begin position="391"/>
        <end position="401"/>
    </location>
</feature>
<dbReference type="GO" id="GO:0030686">
    <property type="term" value="C:90S preribosome"/>
    <property type="evidence" value="ECO:0007669"/>
    <property type="project" value="TreeGrafter"/>
</dbReference>
<protein>
    <recommendedName>
        <fullName evidence="2">G-patch domain-containing protein</fullName>
    </recommendedName>
</protein>
<feature type="compositionally biased region" description="Polar residues" evidence="1">
    <location>
        <begin position="188"/>
        <end position="205"/>
    </location>
</feature>
<dbReference type="GO" id="GO:0003676">
    <property type="term" value="F:nucleic acid binding"/>
    <property type="evidence" value="ECO:0007669"/>
    <property type="project" value="InterPro"/>
</dbReference>
<feature type="compositionally biased region" description="Acidic residues" evidence="1">
    <location>
        <begin position="434"/>
        <end position="458"/>
    </location>
</feature>
<proteinExistence type="predicted"/>
<dbReference type="STRING" id="106004.A0A1Y2F8I3"/>
<feature type="region of interest" description="Disordered" evidence="1">
    <location>
        <begin position="254"/>
        <end position="362"/>
    </location>
</feature>
<dbReference type="PANTHER" id="PTHR23325:SF1">
    <property type="entry name" value="SERUM RESPONSE FACTOR-BINDING PROTEIN 1"/>
    <property type="match status" value="1"/>
</dbReference>
<feature type="compositionally biased region" description="Basic residues" evidence="1">
    <location>
        <begin position="418"/>
        <end position="429"/>
    </location>
</feature>
<dbReference type="GO" id="GO:0005634">
    <property type="term" value="C:nucleus"/>
    <property type="evidence" value="ECO:0007669"/>
    <property type="project" value="TreeGrafter"/>
</dbReference>
<feature type="compositionally biased region" description="Low complexity" evidence="1">
    <location>
        <begin position="260"/>
        <end position="270"/>
    </location>
</feature>
<feature type="compositionally biased region" description="Low complexity" evidence="1">
    <location>
        <begin position="280"/>
        <end position="298"/>
    </location>
</feature>
<dbReference type="InterPro" id="IPR000467">
    <property type="entry name" value="G_patch_dom"/>
</dbReference>